<dbReference type="GO" id="GO:0000379">
    <property type="term" value="P:tRNA-type intron splice site recognition and cleavage"/>
    <property type="evidence" value="ECO:0007669"/>
    <property type="project" value="InterPro"/>
</dbReference>
<dbReference type="GeneID" id="80886141"/>
<dbReference type="SUPFAM" id="SSF53032">
    <property type="entry name" value="tRNA-intron endonuclease catalytic domain-like"/>
    <property type="match status" value="1"/>
</dbReference>
<feature type="domain" description="tRNA-splicing endonuclease subunit Sen15" evidence="4">
    <location>
        <begin position="59"/>
        <end position="179"/>
    </location>
</feature>
<dbReference type="InterPro" id="IPR036167">
    <property type="entry name" value="tRNA_intron_Endo_cat-like_sf"/>
</dbReference>
<evidence type="ECO:0000256" key="3">
    <source>
        <dbReference type="SAM" id="MobiDB-lite"/>
    </source>
</evidence>
<dbReference type="GO" id="GO:0000213">
    <property type="term" value="F:tRNA-intron lyase activity"/>
    <property type="evidence" value="ECO:0007669"/>
    <property type="project" value="TreeGrafter"/>
</dbReference>
<evidence type="ECO:0000256" key="2">
    <source>
        <dbReference type="ARBA" id="ARBA00022694"/>
    </source>
</evidence>
<dbReference type="InterPro" id="IPR042777">
    <property type="entry name" value="Sen15_fungi"/>
</dbReference>
<comment type="caution">
    <text evidence="5">The sequence shown here is derived from an EMBL/GenBank/DDBJ whole genome shotgun (WGS) entry which is preliminary data.</text>
</comment>
<dbReference type="AlphaFoldDB" id="A0AAD7VQF4"/>
<keyword evidence="2" id="KW-0819">tRNA processing</keyword>
<keyword evidence="6" id="KW-1185">Reference proteome</keyword>
<sequence>MQPRLTVASETVTPRSIASATSASTKSRPSFGSEVVKDRAYNAANPRNNLTNSDIAYRVKQNLDLHHLWTDLSIHRVDVVSPEAFPLLDDGQIVLVLGRPPDKLYSSDSYDEDGSPREEWILPVRTESKWSLKRWVSVFESLAAYQGVRPDRMLMAMYTEDSTVVYYFVHWGLINPRKN</sequence>
<reference evidence="5" key="1">
    <citation type="submission" date="2023-03" db="EMBL/GenBank/DDBJ databases">
        <title>Near-Complete genome sequence of Lipomyces tetrasporous NRRL Y-64009, an oleaginous yeast capable of growing on lignocellulosic hydrolysates.</title>
        <authorList>
            <consortium name="Lawrence Berkeley National Laboratory"/>
            <person name="Jagtap S.S."/>
            <person name="Liu J.-J."/>
            <person name="Walukiewicz H.E."/>
            <person name="Pangilinan J."/>
            <person name="Lipzen A."/>
            <person name="Ahrendt S."/>
            <person name="Koriabine M."/>
            <person name="Cobaugh K."/>
            <person name="Salamov A."/>
            <person name="Yoshinaga Y."/>
            <person name="Ng V."/>
            <person name="Daum C."/>
            <person name="Grigoriev I.V."/>
            <person name="Slininger P.J."/>
            <person name="Dien B.S."/>
            <person name="Jin Y.-S."/>
            <person name="Rao C.V."/>
        </authorList>
    </citation>
    <scope>NUCLEOTIDE SEQUENCE</scope>
    <source>
        <strain evidence="5">NRRL Y-64009</strain>
    </source>
</reference>
<protein>
    <submittedName>
        <fullName evidence="5">Sen15 protein-domain-containing protein</fullName>
    </submittedName>
</protein>
<accession>A0AAD7VQF4</accession>
<dbReference type="GO" id="GO:0000214">
    <property type="term" value="C:tRNA-intron endonuclease complex"/>
    <property type="evidence" value="ECO:0007669"/>
    <property type="project" value="InterPro"/>
</dbReference>
<evidence type="ECO:0000313" key="6">
    <source>
        <dbReference type="Proteomes" id="UP001217417"/>
    </source>
</evidence>
<dbReference type="GO" id="GO:0003676">
    <property type="term" value="F:nucleic acid binding"/>
    <property type="evidence" value="ECO:0007669"/>
    <property type="project" value="InterPro"/>
</dbReference>
<proteinExistence type="inferred from homology"/>
<dbReference type="InterPro" id="IPR011856">
    <property type="entry name" value="tRNA_endonuc-like_dom_sf"/>
</dbReference>
<evidence type="ECO:0000313" key="5">
    <source>
        <dbReference type="EMBL" id="KAJ8097105.1"/>
    </source>
</evidence>
<evidence type="ECO:0000259" key="4">
    <source>
        <dbReference type="Pfam" id="PF09631"/>
    </source>
</evidence>
<dbReference type="InterPro" id="IPR018593">
    <property type="entry name" value="tRNA-endonuc_su_Sen15"/>
</dbReference>
<dbReference type="PANTHER" id="PTHR28518">
    <property type="entry name" value="TRNA-SPLICING ENDONUCLEASE SUBUNIT SEN15"/>
    <property type="match status" value="1"/>
</dbReference>
<feature type="compositionally biased region" description="Low complexity" evidence="3">
    <location>
        <begin position="13"/>
        <end position="30"/>
    </location>
</feature>
<dbReference type="Proteomes" id="UP001217417">
    <property type="component" value="Unassembled WGS sequence"/>
</dbReference>
<dbReference type="EMBL" id="JARPMG010000012">
    <property type="protein sequence ID" value="KAJ8097105.1"/>
    <property type="molecule type" value="Genomic_DNA"/>
</dbReference>
<dbReference type="Pfam" id="PF09631">
    <property type="entry name" value="Sen15"/>
    <property type="match status" value="1"/>
</dbReference>
<dbReference type="Gene3D" id="3.40.1350.10">
    <property type="match status" value="1"/>
</dbReference>
<dbReference type="RefSeq" id="XP_056040555.1">
    <property type="nucleotide sequence ID" value="XM_056190975.1"/>
</dbReference>
<dbReference type="PANTHER" id="PTHR28518:SF1">
    <property type="entry name" value="TRNA-SPLICING ENDONUCLEASE SUBUNIT SEN15"/>
    <property type="match status" value="1"/>
</dbReference>
<evidence type="ECO:0000256" key="1">
    <source>
        <dbReference type="ARBA" id="ARBA00006091"/>
    </source>
</evidence>
<comment type="similarity">
    <text evidence="1">Belongs to the SEN15 family.</text>
</comment>
<organism evidence="5 6">
    <name type="scientific">Lipomyces tetrasporus</name>
    <dbReference type="NCBI Taxonomy" id="54092"/>
    <lineage>
        <taxon>Eukaryota</taxon>
        <taxon>Fungi</taxon>
        <taxon>Dikarya</taxon>
        <taxon>Ascomycota</taxon>
        <taxon>Saccharomycotina</taxon>
        <taxon>Lipomycetes</taxon>
        <taxon>Lipomycetales</taxon>
        <taxon>Lipomycetaceae</taxon>
        <taxon>Lipomyces</taxon>
    </lineage>
</organism>
<name>A0AAD7VQF4_9ASCO</name>
<feature type="region of interest" description="Disordered" evidence="3">
    <location>
        <begin position="1"/>
        <end position="32"/>
    </location>
</feature>
<gene>
    <name evidence="5" type="ORF">POJ06DRAFT_39675</name>
</gene>